<protein>
    <submittedName>
        <fullName evidence="2">Uncharacterized protein</fullName>
    </submittedName>
</protein>
<keyword evidence="1" id="KW-0472">Membrane</keyword>
<name>A0A7U2FFH1_PHANO</name>
<evidence type="ECO:0000313" key="3">
    <source>
        <dbReference type="Proteomes" id="UP000663193"/>
    </source>
</evidence>
<accession>A0A7U2FFH1</accession>
<dbReference type="VEuPathDB" id="FungiDB:JI435_303530"/>
<feature type="transmembrane region" description="Helical" evidence="1">
    <location>
        <begin position="12"/>
        <end position="35"/>
    </location>
</feature>
<dbReference type="Proteomes" id="UP000663193">
    <property type="component" value="Chromosome 13"/>
</dbReference>
<evidence type="ECO:0000313" key="2">
    <source>
        <dbReference type="EMBL" id="QRD02065.1"/>
    </source>
</evidence>
<dbReference type="AlphaFoldDB" id="A0A7U2FFH1"/>
<keyword evidence="1" id="KW-1133">Transmembrane helix</keyword>
<gene>
    <name evidence="2" type="ORF">JI435_303530</name>
</gene>
<proteinExistence type="predicted"/>
<keyword evidence="1" id="KW-0812">Transmembrane</keyword>
<evidence type="ECO:0000256" key="1">
    <source>
        <dbReference type="SAM" id="Phobius"/>
    </source>
</evidence>
<keyword evidence="3" id="KW-1185">Reference proteome</keyword>
<sequence length="41" mass="4648">MPSCRKDKQYVTIICCALLLNSITIFNILFVMSLGKSRRIG</sequence>
<reference evidence="3" key="1">
    <citation type="journal article" date="2021" name="BMC Genomics">
        <title>Chromosome-level genome assembly and manually-curated proteome of model necrotroph Parastagonospora nodorum Sn15 reveals a genome-wide trove of candidate effector homologs, and redundancy of virulence-related functions within an accessory chromosome.</title>
        <authorList>
            <person name="Bertazzoni S."/>
            <person name="Jones D.A.B."/>
            <person name="Phan H.T."/>
            <person name="Tan K.-C."/>
            <person name="Hane J.K."/>
        </authorList>
    </citation>
    <scope>NUCLEOTIDE SEQUENCE [LARGE SCALE GENOMIC DNA]</scope>
    <source>
        <strain evidence="3">SN15 / ATCC MYA-4574 / FGSC 10173)</strain>
    </source>
</reference>
<organism evidence="2 3">
    <name type="scientific">Phaeosphaeria nodorum (strain SN15 / ATCC MYA-4574 / FGSC 10173)</name>
    <name type="common">Glume blotch fungus</name>
    <name type="synonym">Parastagonospora nodorum</name>
    <dbReference type="NCBI Taxonomy" id="321614"/>
    <lineage>
        <taxon>Eukaryota</taxon>
        <taxon>Fungi</taxon>
        <taxon>Dikarya</taxon>
        <taxon>Ascomycota</taxon>
        <taxon>Pezizomycotina</taxon>
        <taxon>Dothideomycetes</taxon>
        <taxon>Pleosporomycetidae</taxon>
        <taxon>Pleosporales</taxon>
        <taxon>Pleosporineae</taxon>
        <taxon>Phaeosphaeriaceae</taxon>
        <taxon>Parastagonospora</taxon>
    </lineage>
</organism>
<dbReference type="EMBL" id="CP069035">
    <property type="protein sequence ID" value="QRD02065.1"/>
    <property type="molecule type" value="Genomic_DNA"/>
</dbReference>